<dbReference type="AlphaFoldDB" id="A0A2V2N2E7"/>
<accession>A0A2V2N2E7</accession>
<sequence>MDKTNEHVIEVAKATLQITDDEIKVLTGPKIEFCPTWQKVLGLSGELNEDTIKEIIEKRIHIAHLFKSDRMIENQNLIFSFGASELLHCSLKIGIIDVAIIVCDGAGTVISNNPDIIQGIGGWMSGIIKTSPIPGLITRLKDRGVNIVDEETAAIDPVKGVQMAIDLGYKRIAVTVAERYISQIDSIRQIES</sequence>
<dbReference type="EMBL" id="QGMY01000002">
    <property type="protein sequence ID" value="PWR73939.1"/>
    <property type="molecule type" value="Genomic_DNA"/>
</dbReference>
<protein>
    <recommendedName>
        <fullName evidence="3">DUF2099 domain-containing protein</fullName>
    </recommendedName>
</protein>
<evidence type="ECO:0000313" key="2">
    <source>
        <dbReference type="Proteomes" id="UP000245657"/>
    </source>
</evidence>
<gene>
    <name evidence="1" type="ORF">DK846_01880</name>
</gene>
<evidence type="ECO:0008006" key="3">
    <source>
        <dbReference type="Google" id="ProtNLM"/>
    </source>
</evidence>
<dbReference type="InterPro" id="IPR009181">
    <property type="entry name" value="Methan_mark_8"/>
</dbReference>
<dbReference type="OrthoDB" id="358516at2157"/>
<dbReference type="Proteomes" id="UP000245657">
    <property type="component" value="Unassembled WGS sequence"/>
</dbReference>
<organism evidence="1 2">
    <name type="scientific">Methanospirillum lacunae</name>
    <dbReference type="NCBI Taxonomy" id="668570"/>
    <lineage>
        <taxon>Archaea</taxon>
        <taxon>Methanobacteriati</taxon>
        <taxon>Methanobacteriota</taxon>
        <taxon>Stenosarchaea group</taxon>
        <taxon>Methanomicrobia</taxon>
        <taxon>Methanomicrobiales</taxon>
        <taxon>Methanospirillaceae</taxon>
        <taxon>Methanospirillum</taxon>
    </lineage>
</organism>
<comment type="caution">
    <text evidence="1">The sequence shown here is derived from an EMBL/GenBank/DDBJ whole genome shotgun (WGS) entry which is preliminary data.</text>
</comment>
<reference evidence="1 2" key="1">
    <citation type="submission" date="2018-05" db="EMBL/GenBank/DDBJ databases">
        <title>Draft genome of Methanospirillum lacunae Ki8-1.</title>
        <authorList>
            <person name="Dueholm M.S."/>
            <person name="Nielsen P.H."/>
            <person name="Bakmann L.F."/>
            <person name="Otzen D.E."/>
        </authorList>
    </citation>
    <scope>NUCLEOTIDE SEQUENCE [LARGE SCALE GENOMIC DNA]</scope>
    <source>
        <strain evidence="1 2">Ki8-1</strain>
    </source>
</reference>
<keyword evidence="2" id="KW-1185">Reference proteome</keyword>
<dbReference type="Pfam" id="PF09872">
    <property type="entry name" value="DUF2099"/>
    <property type="match status" value="1"/>
</dbReference>
<evidence type="ECO:0000313" key="1">
    <source>
        <dbReference type="EMBL" id="PWR73939.1"/>
    </source>
</evidence>
<name>A0A2V2N2E7_9EURY</name>
<proteinExistence type="predicted"/>